<dbReference type="InParanoid" id="M1DYM5"/>
<proteinExistence type="predicted"/>
<feature type="region of interest" description="Disordered" evidence="1">
    <location>
        <begin position="316"/>
        <end position="359"/>
    </location>
</feature>
<evidence type="ECO:0000313" key="3">
    <source>
        <dbReference type="Proteomes" id="UP000011115"/>
    </source>
</evidence>
<accession>M1DYM5</accession>
<feature type="region of interest" description="Disordered" evidence="1">
    <location>
        <begin position="483"/>
        <end position="511"/>
    </location>
</feature>
<reference evidence="2" key="2">
    <citation type="submission" date="2015-06" db="UniProtKB">
        <authorList>
            <consortium name="EnsemblPlants"/>
        </authorList>
    </citation>
    <scope>IDENTIFICATION</scope>
    <source>
        <strain evidence="2">DM1-3 516 R44</strain>
    </source>
</reference>
<feature type="compositionally biased region" description="Low complexity" evidence="1">
    <location>
        <begin position="316"/>
        <end position="345"/>
    </location>
</feature>
<dbReference type="Proteomes" id="UP000011115">
    <property type="component" value="Unassembled WGS sequence"/>
</dbReference>
<reference evidence="3" key="1">
    <citation type="journal article" date="2011" name="Nature">
        <title>Genome sequence and analysis of the tuber crop potato.</title>
        <authorList>
            <consortium name="The Potato Genome Sequencing Consortium"/>
        </authorList>
    </citation>
    <scope>NUCLEOTIDE SEQUENCE [LARGE SCALE GENOMIC DNA]</scope>
    <source>
        <strain evidence="3">cv. DM1-3 516 R44</strain>
    </source>
</reference>
<dbReference type="EnsemblPlants" id="PGSC0003DMT400096523">
    <property type="protein sequence ID" value="PGSC0003DMT400096523"/>
    <property type="gene ID" value="PGSC0003DMG400046094"/>
</dbReference>
<evidence type="ECO:0000256" key="1">
    <source>
        <dbReference type="SAM" id="MobiDB-lite"/>
    </source>
</evidence>
<dbReference type="PANTHER" id="PTHR33180:SF31">
    <property type="entry name" value="POLYPROTEIN PROTEIN"/>
    <property type="match status" value="1"/>
</dbReference>
<feature type="region of interest" description="Disordered" evidence="1">
    <location>
        <begin position="1"/>
        <end position="138"/>
    </location>
</feature>
<dbReference type="PANTHER" id="PTHR33180">
    <property type="entry name" value="PHOTOSYSTEM II CP43 REACTION CENTER PROTEIN"/>
    <property type="match status" value="1"/>
</dbReference>
<sequence length="511" mass="54665">MSPKGRELDDMARSKVAGRDMSPHKRAKEIIINEDAAASRAKVAKLPTKGGKGKGKGKAPAPASPDAIFDSEGIYATHLTTSESEGEHQNPQATTSEPEDDEIRVSQVATPPPAPDQAIVPAPPAQGRPPRSLNRPNTKGLGPRILHCIWGLGAIGKEKSFNLQANGLCSCQGKKCDNDDINNVLECTGNIADNYQYMIKTKSLGTMKSWLAPLLSDGTLGGSKLECKLRRKTSTWQRGNDHEIKQHLTSLHFPVLITELCRRARVPPDDKKDVEVTPTSYTDIRRIEAEYLKDEAEKKKAAPVDTSLVVDTDALPAEAPLPTTAPGPSGISSTTPSMAPTSSTTPFPPRSGASAAATSRPPLTQAVLLQIGQLAHSTDRRTSRLEATILGMIKRALVYAVTPLSMTIDVIVVRIAVYPNMPAAIDVPPATTRDDIRVEEMVAAEFEVETDEEQLEVDEEAAYEGLTADEEAMVDSTVQISLADTPMADPSGASSTDVITGSDAPTNRATV</sequence>
<organism evidence="2 3">
    <name type="scientific">Solanum tuberosum</name>
    <name type="common">Potato</name>
    <dbReference type="NCBI Taxonomy" id="4113"/>
    <lineage>
        <taxon>Eukaryota</taxon>
        <taxon>Viridiplantae</taxon>
        <taxon>Streptophyta</taxon>
        <taxon>Embryophyta</taxon>
        <taxon>Tracheophyta</taxon>
        <taxon>Spermatophyta</taxon>
        <taxon>Magnoliopsida</taxon>
        <taxon>eudicotyledons</taxon>
        <taxon>Gunneridae</taxon>
        <taxon>Pentapetalae</taxon>
        <taxon>asterids</taxon>
        <taxon>lamiids</taxon>
        <taxon>Solanales</taxon>
        <taxon>Solanaceae</taxon>
        <taxon>Solanoideae</taxon>
        <taxon>Solaneae</taxon>
        <taxon>Solanum</taxon>
    </lineage>
</organism>
<dbReference type="AlphaFoldDB" id="M1DYM5"/>
<dbReference type="HOGENOM" id="CLU_029307_12_2_1"/>
<dbReference type="eggNOG" id="ENOG502SPYA">
    <property type="taxonomic scope" value="Eukaryota"/>
</dbReference>
<evidence type="ECO:0000313" key="2">
    <source>
        <dbReference type="EnsemblPlants" id="PGSC0003DMT400096523"/>
    </source>
</evidence>
<feature type="compositionally biased region" description="Polar residues" evidence="1">
    <location>
        <begin position="492"/>
        <end position="511"/>
    </location>
</feature>
<dbReference type="GO" id="GO:0009579">
    <property type="term" value="C:thylakoid"/>
    <property type="evidence" value="ECO:0000318"/>
    <property type="project" value="GO_Central"/>
</dbReference>
<feature type="compositionally biased region" description="Polar residues" evidence="1">
    <location>
        <begin position="78"/>
        <end position="96"/>
    </location>
</feature>
<feature type="compositionally biased region" description="Pro residues" evidence="1">
    <location>
        <begin position="110"/>
        <end position="127"/>
    </location>
</feature>
<dbReference type="PaxDb" id="4113-PGSC0003DMT400096523"/>
<feature type="compositionally biased region" description="Basic and acidic residues" evidence="1">
    <location>
        <begin position="1"/>
        <end position="31"/>
    </location>
</feature>
<keyword evidence="3" id="KW-1185">Reference proteome</keyword>
<dbReference type="Gramene" id="PGSC0003DMT400096523">
    <property type="protein sequence ID" value="PGSC0003DMT400096523"/>
    <property type="gene ID" value="PGSC0003DMG400046094"/>
</dbReference>
<name>M1DYM5_SOLTU</name>
<dbReference type="GO" id="GO:0009523">
    <property type="term" value="C:photosystem II"/>
    <property type="evidence" value="ECO:0000318"/>
    <property type="project" value="GO_Central"/>
</dbReference>
<protein>
    <submittedName>
        <fullName evidence="2">Polyprotein protein</fullName>
    </submittedName>
</protein>